<evidence type="ECO:0000256" key="1">
    <source>
        <dbReference type="SAM" id="Coils"/>
    </source>
</evidence>
<dbReference type="EMBL" id="PDJK01000002">
    <property type="protein sequence ID" value="PFG49216.1"/>
    <property type="molecule type" value="Genomic_DNA"/>
</dbReference>
<sequence length="393" mass="44703">MSEYQYYEFVAIDRPLDQDQQAEVRSLSTRAQITATSFVNEYHWGDFKGDPNQLMERYYDAHLYVANWGTHRVMFRLPCDLLDPDVVEDYCIDYEVRAWTTGDDIVLEFASDDEAGEFEFDYEASTLLSAIVGVRAELAAGDLRPLYLAWLVAYGRWERDEDAFDRDADDDLEPPVPPGLDTLTAAQQALADFLRLDDHIIASAAAASPPLNETAGDPADLAAWVACLPVAEKDWFLTRVARGEAARVHMELRRDFRDRQRHGDTVPSVPVTVRRTVAELLDDTARRRADHERRLAAERAQEEARQELARQQAHKRRLDSLAGAEDTAWSRVEAMINTKKPPEYDAAVALLTDLRSLAEREGRHETFTLRANALRQTHARKPALMERFRLAGL</sequence>
<keyword evidence="3" id="KW-1185">Reference proteome</keyword>
<protein>
    <submittedName>
        <fullName evidence="2">Uncharacterized protein</fullName>
    </submittedName>
</protein>
<feature type="coiled-coil region" evidence="1">
    <location>
        <begin position="281"/>
        <end position="317"/>
    </location>
</feature>
<organism evidence="2 3">
    <name type="scientific">Amycolatopsis sulphurea</name>
    <dbReference type="NCBI Taxonomy" id="76022"/>
    <lineage>
        <taxon>Bacteria</taxon>
        <taxon>Bacillati</taxon>
        <taxon>Actinomycetota</taxon>
        <taxon>Actinomycetes</taxon>
        <taxon>Pseudonocardiales</taxon>
        <taxon>Pseudonocardiaceae</taxon>
        <taxon>Amycolatopsis</taxon>
    </lineage>
</organism>
<name>A0A2A9FEL9_9PSEU</name>
<dbReference type="AlphaFoldDB" id="A0A2A9FEL9"/>
<proteinExistence type="predicted"/>
<accession>A0A2A9FEL9</accession>
<evidence type="ECO:0000313" key="3">
    <source>
        <dbReference type="Proteomes" id="UP000243542"/>
    </source>
</evidence>
<dbReference type="RefSeq" id="WP_098513159.1">
    <property type="nucleotide sequence ID" value="NZ_JBIAKZ010000001.1"/>
</dbReference>
<comment type="caution">
    <text evidence="2">The sequence shown here is derived from an EMBL/GenBank/DDBJ whole genome shotgun (WGS) entry which is preliminary data.</text>
</comment>
<dbReference type="Proteomes" id="UP000243542">
    <property type="component" value="Unassembled WGS sequence"/>
</dbReference>
<keyword evidence="1" id="KW-0175">Coiled coil</keyword>
<evidence type="ECO:0000313" key="2">
    <source>
        <dbReference type="EMBL" id="PFG49216.1"/>
    </source>
</evidence>
<reference evidence="2 3" key="1">
    <citation type="submission" date="2017-10" db="EMBL/GenBank/DDBJ databases">
        <title>Sequencing the genomes of 1000 actinobacteria strains.</title>
        <authorList>
            <person name="Klenk H.-P."/>
        </authorList>
    </citation>
    <scope>NUCLEOTIDE SEQUENCE [LARGE SCALE GENOMIC DNA]</scope>
    <source>
        <strain evidence="2 3">DSM 46092</strain>
    </source>
</reference>
<gene>
    <name evidence="2" type="ORF">ATK36_4355</name>
</gene>